<gene>
    <name evidence="1" type="ORF">CA13_00250</name>
</gene>
<dbReference type="AlphaFoldDB" id="A0A5C5YUD2"/>
<comment type="caution">
    <text evidence="1">The sequence shown here is derived from an EMBL/GenBank/DDBJ whole genome shotgun (WGS) entry which is preliminary data.</text>
</comment>
<organism evidence="1 2">
    <name type="scientific">Novipirellula herctigrandis</name>
    <dbReference type="NCBI Taxonomy" id="2527986"/>
    <lineage>
        <taxon>Bacteria</taxon>
        <taxon>Pseudomonadati</taxon>
        <taxon>Planctomycetota</taxon>
        <taxon>Planctomycetia</taxon>
        <taxon>Pirellulales</taxon>
        <taxon>Pirellulaceae</taxon>
        <taxon>Novipirellula</taxon>
    </lineage>
</organism>
<name>A0A5C5YUD2_9BACT</name>
<evidence type="ECO:0000313" key="2">
    <source>
        <dbReference type="Proteomes" id="UP000315010"/>
    </source>
</evidence>
<reference evidence="1 2" key="1">
    <citation type="submission" date="2019-02" db="EMBL/GenBank/DDBJ databases">
        <title>Deep-cultivation of Planctomycetes and their phenomic and genomic characterization uncovers novel biology.</title>
        <authorList>
            <person name="Wiegand S."/>
            <person name="Jogler M."/>
            <person name="Boedeker C."/>
            <person name="Pinto D."/>
            <person name="Vollmers J."/>
            <person name="Rivas-Marin E."/>
            <person name="Kohn T."/>
            <person name="Peeters S.H."/>
            <person name="Heuer A."/>
            <person name="Rast P."/>
            <person name="Oberbeckmann S."/>
            <person name="Bunk B."/>
            <person name="Jeske O."/>
            <person name="Meyerdierks A."/>
            <person name="Storesund J.E."/>
            <person name="Kallscheuer N."/>
            <person name="Luecker S."/>
            <person name="Lage O.M."/>
            <person name="Pohl T."/>
            <person name="Merkel B.J."/>
            <person name="Hornburger P."/>
            <person name="Mueller R.-W."/>
            <person name="Bruemmer F."/>
            <person name="Labrenz M."/>
            <person name="Spormann A.M."/>
            <person name="Op Den Camp H."/>
            <person name="Overmann J."/>
            <person name="Amann R."/>
            <person name="Jetten M.S.M."/>
            <person name="Mascher T."/>
            <person name="Medema M.H."/>
            <person name="Devos D.P."/>
            <person name="Kaster A.-K."/>
            <person name="Ovreas L."/>
            <person name="Rohde M."/>
            <person name="Galperin M.Y."/>
            <person name="Jogler C."/>
        </authorList>
    </citation>
    <scope>NUCLEOTIDE SEQUENCE [LARGE SCALE GENOMIC DNA]</scope>
    <source>
        <strain evidence="1 2">CA13</strain>
    </source>
</reference>
<proteinExistence type="predicted"/>
<protein>
    <submittedName>
        <fullName evidence="1">Uncharacterized protein</fullName>
    </submittedName>
</protein>
<accession>A0A5C5YUD2</accession>
<evidence type="ECO:0000313" key="1">
    <source>
        <dbReference type="EMBL" id="TWT78629.1"/>
    </source>
</evidence>
<keyword evidence="2" id="KW-1185">Reference proteome</keyword>
<sequence>MRPLACVTYIAFTLCAHANEPVRWGQSADNSKWDEPLSYTKPNHACVDSPPSLNKFPELLNFARTLGPSSWESVIVVSKLRTISRCDFSGTPTAESFDADYQTSIAKWQDWWQRYGKRLADELPDCGKRYPDSWNTIAGPQHAACPEYQIRIPDVWTTRVSFRSGDYTTVTEEVIEFTVRKDGCELRRRFRSGWFADKSWIHEEWKNFSLDEAKRFLSTVIYAIDNPWLFADDELTAPNPTKKYQFPIIRGRPMEWGTYYAHVDWSGILGTDGKVIINDDPHTWHNEEDNSFDATSLDGSIGVVFRVVRDLFPDSSFRPAMSRWVRVDLPQPDGEP</sequence>
<dbReference type="Proteomes" id="UP000315010">
    <property type="component" value="Unassembled WGS sequence"/>
</dbReference>
<dbReference type="EMBL" id="SJPJ01000001">
    <property type="protein sequence ID" value="TWT78629.1"/>
    <property type="molecule type" value="Genomic_DNA"/>
</dbReference>